<keyword evidence="3" id="KW-0238">DNA-binding</keyword>
<keyword evidence="6" id="KW-0175">Coiled coil</keyword>
<feature type="coiled-coil region" evidence="6">
    <location>
        <begin position="90"/>
        <end position="124"/>
    </location>
</feature>
<feature type="domain" description="MADS-box" evidence="7">
    <location>
        <begin position="7"/>
        <end position="67"/>
    </location>
</feature>
<dbReference type="InterPro" id="IPR036879">
    <property type="entry name" value="TF_MADSbox_sf"/>
</dbReference>
<name>A0ABS8RRK8_DATST</name>
<sequence length="182" mass="20090">MEGKKTAGRQKVPLVKIENEANRYAAYSKRRSGLFKTASELVRGCGVDLGIVLSSPTGKPLSFVHPTADVVIDRFMNPTQELSLGAQLVAAQARNKVNQHNARLNELEAREKAANENIHFLDQMNESIDIGQWENIDELSADDIVKFEAWLDMAESNMIKRLEKLQGGASPSSQPPSENADN</sequence>
<dbReference type="PRINTS" id="PR00404">
    <property type="entry name" value="MADSDOMAIN"/>
</dbReference>
<gene>
    <name evidence="8" type="ORF">HAX54_050997</name>
</gene>
<keyword evidence="9" id="KW-1185">Reference proteome</keyword>
<dbReference type="SMART" id="SM00432">
    <property type="entry name" value="MADS"/>
    <property type="match status" value="1"/>
</dbReference>
<evidence type="ECO:0000256" key="1">
    <source>
        <dbReference type="ARBA" id="ARBA00004123"/>
    </source>
</evidence>
<dbReference type="Gene3D" id="3.40.1810.10">
    <property type="entry name" value="Transcription factor, MADS-box"/>
    <property type="match status" value="1"/>
</dbReference>
<evidence type="ECO:0000256" key="3">
    <source>
        <dbReference type="ARBA" id="ARBA00023125"/>
    </source>
</evidence>
<protein>
    <recommendedName>
        <fullName evidence="7">MADS-box domain-containing protein</fullName>
    </recommendedName>
</protein>
<dbReference type="PANTHER" id="PTHR11945:SF613">
    <property type="entry name" value="AGAMOUS-LIKE MADS-BOX PROTEIN AGL62"/>
    <property type="match status" value="1"/>
</dbReference>
<evidence type="ECO:0000259" key="7">
    <source>
        <dbReference type="PROSITE" id="PS50066"/>
    </source>
</evidence>
<dbReference type="InterPro" id="IPR002100">
    <property type="entry name" value="TF_MADSbox"/>
</dbReference>
<dbReference type="EMBL" id="JACEIK010000090">
    <property type="protein sequence ID" value="MCD7449257.1"/>
    <property type="molecule type" value="Genomic_DNA"/>
</dbReference>
<dbReference type="Proteomes" id="UP000823775">
    <property type="component" value="Unassembled WGS sequence"/>
</dbReference>
<evidence type="ECO:0000256" key="6">
    <source>
        <dbReference type="SAM" id="Coils"/>
    </source>
</evidence>
<keyword evidence="5" id="KW-0539">Nucleus</keyword>
<reference evidence="8 9" key="1">
    <citation type="journal article" date="2021" name="BMC Genomics">
        <title>Datura genome reveals duplications of psychoactive alkaloid biosynthetic genes and high mutation rate following tissue culture.</title>
        <authorList>
            <person name="Rajewski A."/>
            <person name="Carter-House D."/>
            <person name="Stajich J."/>
            <person name="Litt A."/>
        </authorList>
    </citation>
    <scope>NUCLEOTIDE SEQUENCE [LARGE SCALE GENOMIC DNA]</scope>
    <source>
        <strain evidence="8">AR-01</strain>
    </source>
</reference>
<evidence type="ECO:0000256" key="4">
    <source>
        <dbReference type="ARBA" id="ARBA00023163"/>
    </source>
</evidence>
<organism evidence="8 9">
    <name type="scientific">Datura stramonium</name>
    <name type="common">Jimsonweed</name>
    <name type="synonym">Common thornapple</name>
    <dbReference type="NCBI Taxonomy" id="4076"/>
    <lineage>
        <taxon>Eukaryota</taxon>
        <taxon>Viridiplantae</taxon>
        <taxon>Streptophyta</taxon>
        <taxon>Embryophyta</taxon>
        <taxon>Tracheophyta</taxon>
        <taxon>Spermatophyta</taxon>
        <taxon>Magnoliopsida</taxon>
        <taxon>eudicotyledons</taxon>
        <taxon>Gunneridae</taxon>
        <taxon>Pentapetalae</taxon>
        <taxon>asterids</taxon>
        <taxon>lamiids</taxon>
        <taxon>Solanales</taxon>
        <taxon>Solanaceae</taxon>
        <taxon>Solanoideae</taxon>
        <taxon>Datureae</taxon>
        <taxon>Datura</taxon>
    </lineage>
</organism>
<keyword evidence="4" id="KW-0804">Transcription</keyword>
<evidence type="ECO:0000313" key="9">
    <source>
        <dbReference type="Proteomes" id="UP000823775"/>
    </source>
</evidence>
<proteinExistence type="predicted"/>
<dbReference type="PROSITE" id="PS50066">
    <property type="entry name" value="MADS_BOX_2"/>
    <property type="match status" value="1"/>
</dbReference>
<dbReference type="PANTHER" id="PTHR11945">
    <property type="entry name" value="MADS BOX PROTEIN"/>
    <property type="match status" value="1"/>
</dbReference>
<dbReference type="Pfam" id="PF00319">
    <property type="entry name" value="SRF-TF"/>
    <property type="match status" value="1"/>
</dbReference>
<comment type="caution">
    <text evidence="8">The sequence shown here is derived from an EMBL/GenBank/DDBJ whole genome shotgun (WGS) entry which is preliminary data.</text>
</comment>
<comment type="subcellular location">
    <subcellularLocation>
        <location evidence="1">Nucleus</location>
    </subcellularLocation>
</comment>
<evidence type="ECO:0000313" key="8">
    <source>
        <dbReference type="EMBL" id="MCD7449257.1"/>
    </source>
</evidence>
<keyword evidence="2" id="KW-0805">Transcription regulation</keyword>
<evidence type="ECO:0000256" key="5">
    <source>
        <dbReference type="ARBA" id="ARBA00023242"/>
    </source>
</evidence>
<accession>A0ABS8RRK8</accession>
<dbReference type="SUPFAM" id="SSF55455">
    <property type="entry name" value="SRF-like"/>
    <property type="match status" value="1"/>
</dbReference>
<evidence type="ECO:0000256" key="2">
    <source>
        <dbReference type="ARBA" id="ARBA00023015"/>
    </source>
</evidence>